<proteinExistence type="predicted"/>
<dbReference type="InterPro" id="IPR044043">
    <property type="entry name" value="VanA_C_cat"/>
</dbReference>
<dbReference type="CDD" id="cd08878">
    <property type="entry name" value="RHO_alpha_C_DMO-like"/>
    <property type="match status" value="1"/>
</dbReference>
<evidence type="ECO:0000256" key="4">
    <source>
        <dbReference type="ARBA" id="ARBA00023004"/>
    </source>
</evidence>
<dbReference type="PROSITE" id="PS51296">
    <property type="entry name" value="RIESKE"/>
    <property type="match status" value="1"/>
</dbReference>
<keyword evidence="2" id="KW-0479">Metal-binding</keyword>
<reference evidence="7 8" key="1">
    <citation type="submission" date="2023-07" db="EMBL/GenBank/DDBJ databases">
        <title>Sorghum-associated microbial communities from plants grown in Nebraska, USA.</title>
        <authorList>
            <person name="Schachtman D."/>
        </authorList>
    </citation>
    <scope>NUCLEOTIDE SEQUENCE [LARGE SCALE GENOMIC DNA]</scope>
    <source>
        <strain evidence="7 8">DS1027</strain>
    </source>
</reference>
<keyword evidence="3 7" id="KW-0560">Oxidoreductase</keyword>
<evidence type="ECO:0000256" key="5">
    <source>
        <dbReference type="ARBA" id="ARBA00023014"/>
    </source>
</evidence>
<sequence length="332" mass="36960">MARFVQNRWYQFAWADEIADGAVLTRTVLDIPMVAFRTDAGKMAVLDNRCPHRFAPLSEGKREGDTIACPYHGLVFNTAGQCVRNPHGAATSTLAVASFPVLERHKAVWIWVGQQEPDENLLPDLSFIDAAPETAQLRLHTAVQANYELLADNILDLSHADYLHASSLGSGFNTRAKSTVEEHADHFSIAWRSDSDDAPPAFNLESPAKLWTEVDWYAPALMVLRAGGHPVGKPERGIDTLNLHNMTPETLTSTHYFSCNTRNFLIDDAAFNAVLREQLIHAFQVEDKPMIEKVQRQMGTPDLWSLGPKMLPIDKGAVLARRRVARLIEAAE</sequence>
<dbReference type="InterPro" id="IPR050584">
    <property type="entry name" value="Cholesterol_7-desaturase"/>
</dbReference>
<keyword evidence="8" id="KW-1185">Reference proteome</keyword>
<evidence type="ECO:0000259" key="6">
    <source>
        <dbReference type="PROSITE" id="PS51296"/>
    </source>
</evidence>
<feature type="domain" description="Rieske" evidence="6">
    <location>
        <begin position="9"/>
        <end position="110"/>
    </location>
</feature>
<name>A0ABU1MKV3_9SPHN</name>
<protein>
    <submittedName>
        <fullName evidence="7">Vanillate O-demethylase monooxygenase subunit</fullName>
        <ecNumber evidence="7">1.14.13.82</ecNumber>
    </submittedName>
</protein>
<dbReference type="Gene3D" id="2.102.10.10">
    <property type="entry name" value="Rieske [2Fe-2S] iron-sulphur domain"/>
    <property type="match status" value="1"/>
</dbReference>
<gene>
    <name evidence="7" type="ORF">J2792_001847</name>
</gene>
<comment type="caution">
    <text evidence="7">The sequence shown here is derived from an EMBL/GenBank/DDBJ whole genome shotgun (WGS) entry which is preliminary data.</text>
</comment>
<dbReference type="Pfam" id="PF00355">
    <property type="entry name" value="Rieske"/>
    <property type="match status" value="1"/>
</dbReference>
<evidence type="ECO:0000313" key="7">
    <source>
        <dbReference type="EMBL" id="MDR6510975.1"/>
    </source>
</evidence>
<evidence type="ECO:0000256" key="1">
    <source>
        <dbReference type="ARBA" id="ARBA00022714"/>
    </source>
</evidence>
<keyword evidence="1" id="KW-0001">2Fe-2S</keyword>
<dbReference type="EMBL" id="JAVDRD010000004">
    <property type="protein sequence ID" value="MDR6510975.1"/>
    <property type="molecule type" value="Genomic_DNA"/>
</dbReference>
<dbReference type="PANTHER" id="PTHR21266">
    <property type="entry name" value="IRON-SULFUR DOMAIN CONTAINING PROTEIN"/>
    <property type="match status" value="1"/>
</dbReference>
<dbReference type="InterPro" id="IPR036922">
    <property type="entry name" value="Rieske_2Fe-2S_sf"/>
</dbReference>
<dbReference type="PANTHER" id="PTHR21266:SF60">
    <property type="entry name" value="3-KETOSTEROID-9-ALPHA-MONOOXYGENASE, OXYGENASE COMPONENT"/>
    <property type="match status" value="1"/>
</dbReference>
<evidence type="ECO:0000313" key="8">
    <source>
        <dbReference type="Proteomes" id="UP001184150"/>
    </source>
</evidence>
<organism evidence="7 8">
    <name type="scientific">Novosphingobium capsulatum</name>
    <dbReference type="NCBI Taxonomy" id="13688"/>
    <lineage>
        <taxon>Bacteria</taxon>
        <taxon>Pseudomonadati</taxon>
        <taxon>Pseudomonadota</taxon>
        <taxon>Alphaproteobacteria</taxon>
        <taxon>Sphingomonadales</taxon>
        <taxon>Sphingomonadaceae</taxon>
        <taxon>Novosphingobium</taxon>
    </lineage>
</organism>
<keyword evidence="4" id="KW-0408">Iron</keyword>
<dbReference type="SUPFAM" id="SSF55961">
    <property type="entry name" value="Bet v1-like"/>
    <property type="match status" value="1"/>
</dbReference>
<dbReference type="EC" id="1.14.13.82" evidence="7"/>
<dbReference type="InterPro" id="IPR017941">
    <property type="entry name" value="Rieske_2Fe-2S"/>
</dbReference>
<accession>A0ABU1MKV3</accession>
<dbReference type="SUPFAM" id="SSF50022">
    <property type="entry name" value="ISP domain"/>
    <property type="match status" value="1"/>
</dbReference>
<dbReference type="Gene3D" id="3.90.380.10">
    <property type="entry name" value="Naphthalene 1,2-dioxygenase Alpha Subunit, Chain A, domain 1"/>
    <property type="match status" value="1"/>
</dbReference>
<evidence type="ECO:0000256" key="2">
    <source>
        <dbReference type="ARBA" id="ARBA00022723"/>
    </source>
</evidence>
<keyword evidence="5" id="KW-0411">Iron-sulfur</keyword>
<evidence type="ECO:0000256" key="3">
    <source>
        <dbReference type="ARBA" id="ARBA00023002"/>
    </source>
</evidence>
<dbReference type="RefSeq" id="WP_028658239.1">
    <property type="nucleotide sequence ID" value="NZ_JAVDRD010000004.1"/>
</dbReference>
<dbReference type="Pfam" id="PF19112">
    <property type="entry name" value="VanA_C"/>
    <property type="match status" value="1"/>
</dbReference>
<keyword evidence="7" id="KW-0503">Monooxygenase</keyword>
<dbReference type="GO" id="GO:0018489">
    <property type="term" value="F:vanillate monooxygenase activity"/>
    <property type="evidence" value="ECO:0007669"/>
    <property type="project" value="UniProtKB-EC"/>
</dbReference>
<dbReference type="Proteomes" id="UP001184150">
    <property type="component" value="Unassembled WGS sequence"/>
</dbReference>